<evidence type="ECO:0000256" key="3">
    <source>
        <dbReference type="ARBA" id="ARBA00012140"/>
    </source>
</evidence>
<keyword evidence="4" id="KW-0963">Cytoplasm</keyword>
<evidence type="ECO:0000256" key="6">
    <source>
        <dbReference type="ARBA" id="ARBA00022603"/>
    </source>
</evidence>
<evidence type="ECO:0000256" key="7">
    <source>
        <dbReference type="ARBA" id="ARBA00022679"/>
    </source>
</evidence>
<dbReference type="Gene3D" id="1.10.940.10">
    <property type="entry name" value="NusB-like"/>
    <property type="match status" value="1"/>
</dbReference>
<dbReference type="InterPro" id="IPR006027">
    <property type="entry name" value="NusB_RsmB_TIM44"/>
</dbReference>
<dbReference type="InterPro" id="IPR049560">
    <property type="entry name" value="MeTrfase_RsmB-F_NOP2_cat"/>
</dbReference>
<dbReference type="Gene3D" id="3.40.50.150">
    <property type="entry name" value="Vaccinia Virus protein VP39"/>
    <property type="match status" value="1"/>
</dbReference>
<dbReference type="SUPFAM" id="SSF48013">
    <property type="entry name" value="NusB-like"/>
    <property type="match status" value="1"/>
</dbReference>
<dbReference type="Pfam" id="PF22458">
    <property type="entry name" value="RsmF-B_ferredox"/>
    <property type="match status" value="1"/>
</dbReference>
<dbReference type="EC" id="2.1.1.176" evidence="3"/>
<keyword evidence="5" id="KW-0698">rRNA processing</keyword>
<comment type="subcellular location">
    <subcellularLocation>
        <location evidence="2">Cytoplasm</location>
    </subcellularLocation>
</comment>
<proteinExistence type="inferred from homology"/>
<dbReference type="Proteomes" id="UP000249061">
    <property type="component" value="Unassembled WGS sequence"/>
</dbReference>
<dbReference type="SUPFAM" id="SSF53335">
    <property type="entry name" value="S-adenosyl-L-methionine-dependent methyltransferases"/>
    <property type="match status" value="1"/>
</dbReference>
<comment type="similarity">
    <text evidence="13">Belongs to the class I-like SAM-binding methyltransferase superfamily. RsmB/NOP family.</text>
</comment>
<name>A0A2W5SQR4_9BACT</name>
<comment type="caution">
    <text evidence="15">The sequence shown here is derived from an EMBL/GenBank/DDBJ whole genome shotgun (WGS) entry which is preliminary data.</text>
</comment>
<keyword evidence="8 13" id="KW-0949">S-adenosyl-L-methionine</keyword>
<reference evidence="15 16" key="1">
    <citation type="submission" date="2017-08" db="EMBL/GenBank/DDBJ databases">
        <title>Infants hospitalized years apart are colonized by the same room-sourced microbial strains.</title>
        <authorList>
            <person name="Brooks B."/>
            <person name="Olm M.R."/>
            <person name="Firek B.A."/>
            <person name="Baker R."/>
            <person name="Thomas B.C."/>
            <person name="Morowitz M.J."/>
            <person name="Banfield J.F."/>
        </authorList>
    </citation>
    <scope>NUCLEOTIDE SEQUENCE [LARGE SCALE GENOMIC DNA]</scope>
    <source>
        <strain evidence="15">S2_003_000_R2_14</strain>
    </source>
</reference>
<feature type="binding site" evidence="13">
    <location>
        <position position="319"/>
    </location>
    <ligand>
        <name>S-adenosyl-L-methionine</name>
        <dbReference type="ChEBI" id="CHEBI:59789"/>
    </ligand>
</feature>
<feature type="binding site" evidence="13">
    <location>
        <position position="273"/>
    </location>
    <ligand>
        <name>S-adenosyl-L-methionine</name>
        <dbReference type="ChEBI" id="CHEBI:59789"/>
    </ligand>
</feature>
<evidence type="ECO:0000259" key="14">
    <source>
        <dbReference type="PROSITE" id="PS51686"/>
    </source>
</evidence>
<comment type="catalytic activity">
    <reaction evidence="12">
        <text>cytidine(967) in 16S rRNA + S-adenosyl-L-methionine = 5-methylcytidine(967) in 16S rRNA + S-adenosyl-L-homocysteine + H(+)</text>
        <dbReference type="Rhea" id="RHEA:42748"/>
        <dbReference type="Rhea" id="RHEA-COMP:10219"/>
        <dbReference type="Rhea" id="RHEA-COMP:10220"/>
        <dbReference type="ChEBI" id="CHEBI:15378"/>
        <dbReference type="ChEBI" id="CHEBI:57856"/>
        <dbReference type="ChEBI" id="CHEBI:59789"/>
        <dbReference type="ChEBI" id="CHEBI:74483"/>
        <dbReference type="ChEBI" id="CHEBI:82748"/>
        <dbReference type="EC" id="2.1.1.176"/>
    </reaction>
</comment>
<dbReference type="PANTHER" id="PTHR22807:SF53">
    <property type="entry name" value="RIBOSOMAL RNA SMALL SUBUNIT METHYLTRANSFERASE B-RELATED"/>
    <property type="match status" value="1"/>
</dbReference>
<evidence type="ECO:0000313" key="16">
    <source>
        <dbReference type="Proteomes" id="UP000249061"/>
    </source>
</evidence>
<keyword evidence="7 13" id="KW-0808">Transferase</keyword>
<keyword evidence="6 13" id="KW-0489">Methyltransferase</keyword>
<feature type="domain" description="SAM-dependent MTase RsmB/NOP-type" evidence="14">
    <location>
        <begin position="163"/>
        <end position="431"/>
    </location>
</feature>
<feature type="binding site" evidence="13">
    <location>
        <begin position="253"/>
        <end position="259"/>
    </location>
    <ligand>
        <name>S-adenosyl-L-methionine</name>
        <dbReference type="ChEBI" id="CHEBI:59789"/>
    </ligand>
</feature>
<evidence type="ECO:0000313" key="15">
    <source>
        <dbReference type="EMBL" id="PZR05282.1"/>
    </source>
</evidence>
<dbReference type="Pfam" id="PF01029">
    <property type="entry name" value="NusB"/>
    <property type="match status" value="1"/>
</dbReference>
<feature type="active site" description="Nucleophile" evidence="13">
    <location>
        <position position="372"/>
    </location>
</feature>
<dbReference type="GO" id="GO:0003723">
    <property type="term" value="F:RNA binding"/>
    <property type="evidence" value="ECO:0007669"/>
    <property type="project" value="UniProtKB-UniRule"/>
</dbReference>
<evidence type="ECO:0000256" key="9">
    <source>
        <dbReference type="ARBA" id="ARBA00022884"/>
    </source>
</evidence>
<accession>A0A2W5SQR4</accession>
<evidence type="ECO:0000256" key="4">
    <source>
        <dbReference type="ARBA" id="ARBA00022490"/>
    </source>
</evidence>
<evidence type="ECO:0000256" key="10">
    <source>
        <dbReference type="ARBA" id="ARBA00030399"/>
    </source>
</evidence>
<sequence length="432" mass="47621">MLAIEVLARVAATDAYLNVVLDTMLDEHPLKDPRDAGLVTELCYGATRRRITLDTVLLRFADRGLEAIEDRVLAALRLGVYQLFFMRIPRHAAVGETVDALKSVGLERAAGFVNAILRKVAALEELPKPEGDDIAKLAYETSHPAWLVKRWVRQFGPERARSMLHGDNEAPNVVVRTNTSKRTRDELLAELQEAGIACRATPLSPLGIIFESPGRVEELYGYTEGLWQVQDEAAQLVNVFGQVPGNARVLDLCAAPGGKACHLAQTNEVVAVDLHANKLPKIDSEAKRLGLRDRLTLVQADATQPLPESLGEFDAVVIDAPCAGLGTLRRHPELRYRREERDIAELAHIQREILENGANVLKPGGLLVYAVCSTDTVEGADQIEMFLRSHPEFTSEPPKGLSNLPSWQGHLRTLPGPEGLDGFFAARMRKMY</sequence>
<evidence type="ECO:0000256" key="11">
    <source>
        <dbReference type="ARBA" id="ARBA00031088"/>
    </source>
</evidence>
<dbReference type="InterPro" id="IPR023267">
    <property type="entry name" value="RCMT"/>
</dbReference>
<comment type="function">
    <text evidence="1">Specifically methylates the cytosine at position 967 (m5C967) of 16S rRNA.</text>
</comment>
<dbReference type="Gene3D" id="3.30.70.1170">
    <property type="entry name" value="Sun protein, domain 3"/>
    <property type="match status" value="1"/>
</dbReference>
<dbReference type="EMBL" id="QFQP01000046">
    <property type="protein sequence ID" value="PZR05282.1"/>
    <property type="molecule type" value="Genomic_DNA"/>
</dbReference>
<gene>
    <name evidence="15" type="ORF">DI536_32580</name>
</gene>
<dbReference type="InterPro" id="IPR029063">
    <property type="entry name" value="SAM-dependent_MTases_sf"/>
</dbReference>
<evidence type="ECO:0000256" key="1">
    <source>
        <dbReference type="ARBA" id="ARBA00002724"/>
    </source>
</evidence>
<evidence type="ECO:0000256" key="13">
    <source>
        <dbReference type="PROSITE-ProRule" id="PRU01023"/>
    </source>
</evidence>
<dbReference type="Pfam" id="PF01189">
    <property type="entry name" value="Methyltr_RsmB-F"/>
    <property type="match status" value="1"/>
</dbReference>
<evidence type="ECO:0000256" key="5">
    <source>
        <dbReference type="ARBA" id="ARBA00022552"/>
    </source>
</evidence>
<dbReference type="NCBIfam" id="NF011494">
    <property type="entry name" value="PRK14902.1"/>
    <property type="match status" value="1"/>
</dbReference>
<dbReference type="GO" id="GO:0005737">
    <property type="term" value="C:cytoplasm"/>
    <property type="evidence" value="ECO:0007669"/>
    <property type="project" value="UniProtKB-SubCell"/>
</dbReference>
<evidence type="ECO:0000256" key="2">
    <source>
        <dbReference type="ARBA" id="ARBA00004496"/>
    </source>
</evidence>
<evidence type="ECO:0000256" key="8">
    <source>
        <dbReference type="ARBA" id="ARBA00022691"/>
    </source>
</evidence>
<organism evidence="15 16">
    <name type="scientific">Archangium gephyra</name>
    <dbReference type="NCBI Taxonomy" id="48"/>
    <lineage>
        <taxon>Bacteria</taxon>
        <taxon>Pseudomonadati</taxon>
        <taxon>Myxococcota</taxon>
        <taxon>Myxococcia</taxon>
        <taxon>Myxococcales</taxon>
        <taxon>Cystobacterineae</taxon>
        <taxon>Archangiaceae</taxon>
        <taxon>Archangium</taxon>
    </lineage>
</organism>
<evidence type="ECO:0000256" key="12">
    <source>
        <dbReference type="ARBA" id="ARBA00047283"/>
    </source>
</evidence>
<dbReference type="CDD" id="cd02440">
    <property type="entry name" value="AdoMet_MTases"/>
    <property type="match status" value="1"/>
</dbReference>
<dbReference type="PRINTS" id="PR02008">
    <property type="entry name" value="RCMTFAMILY"/>
</dbReference>
<protein>
    <recommendedName>
        <fullName evidence="3">16S rRNA (cytosine(967)-C(5))-methyltransferase</fullName>
        <ecNumber evidence="3">2.1.1.176</ecNumber>
    </recommendedName>
    <alternativeName>
        <fullName evidence="10">16S rRNA m5C967 methyltransferase</fullName>
    </alternativeName>
    <alternativeName>
        <fullName evidence="11">rRNA (cytosine-C(5)-)-methyltransferase RsmB</fullName>
    </alternativeName>
</protein>
<dbReference type="InterPro" id="IPR004573">
    <property type="entry name" value="rRNA_ssu_MeTfrase_B"/>
</dbReference>
<feature type="binding site" evidence="13">
    <location>
        <position position="301"/>
    </location>
    <ligand>
        <name>S-adenosyl-L-methionine</name>
        <dbReference type="ChEBI" id="CHEBI:59789"/>
    </ligand>
</feature>
<dbReference type="GO" id="GO:0006355">
    <property type="term" value="P:regulation of DNA-templated transcription"/>
    <property type="evidence" value="ECO:0007669"/>
    <property type="project" value="InterPro"/>
</dbReference>
<dbReference type="PROSITE" id="PS51686">
    <property type="entry name" value="SAM_MT_RSMB_NOP"/>
    <property type="match status" value="1"/>
</dbReference>
<dbReference type="NCBIfam" id="TIGR00563">
    <property type="entry name" value="rsmB"/>
    <property type="match status" value="1"/>
</dbReference>
<dbReference type="PANTHER" id="PTHR22807">
    <property type="entry name" value="NOP2 YEAST -RELATED NOL1/NOP2/FMU SUN DOMAIN-CONTAINING"/>
    <property type="match status" value="1"/>
</dbReference>
<dbReference type="InterPro" id="IPR035926">
    <property type="entry name" value="NusB-like_sf"/>
</dbReference>
<dbReference type="GO" id="GO:0008649">
    <property type="term" value="F:rRNA methyltransferase activity"/>
    <property type="evidence" value="ECO:0007669"/>
    <property type="project" value="InterPro"/>
</dbReference>
<dbReference type="InterPro" id="IPR054728">
    <property type="entry name" value="RsmB-like_ferredoxin"/>
</dbReference>
<keyword evidence="9 13" id="KW-0694">RNA-binding</keyword>
<dbReference type="AlphaFoldDB" id="A0A2W5SQR4"/>
<dbReference type="InterPro" id="IPR001678">
    <property type="entry name" value="MeTrfase_RsmB-F_NOP2_dom"/>
</dbReference>